<proteinExistence type="predicted"/>
<sequence>MAEFETIEESLKCYFGVWALGSDITAMVDNSVFLSDKSSSNGVHTTADGGNYTYAGANDVNVAGVTNSTTAPNTTPVVVVSVGTKGGQTRQIQNVAAGVVSADSTDAINGSRCIIPMKPSLIWRVIPSMWATS</sequence>
<dbReference type="Proteomes" id="UP000190777">
    <property type="component" value="Unassembled WGS sequence"/>
</dbReference>
<evidence type="ECO:0000313" key="1">
    <source>
        <dbReference type="EMBL" id="OPH39246.1"/>
    </source>
</evidence>
<evidence type="ECO:0000313" key="3">
    <source>
        <dbReference type="Proteomes" id="UP000190777"/>
    </source>
</evidence>
<keyword evidence="3" id="KW-1185">Reference proteome</keyword>
<name>A0A378QMF5_9GAMM</name>
<organism evidence="2 4">
    <name type="scientific">Moraxella equi</name>
    <dbReference type="NCBI Taxonomy" id="60442"/>
    <lineage>
        <taxon>Bacteria</taxon>
        <taxon>Pseudomonadati</taxon>
        <taxon>Pseudomonadota</taxon>
        <taxon>Gammaproteobacteria</taxon>
        <taxon>Moraxellales</taxon>
        <taxon>Moraxellaceae</taxon>
        <taxon>Moraxella</taxon>
    </lineage>
</organism>
<dbReference type="RefSeq" id="WP_079324909.1">
    <property type="nucleotide sequence ID" value="NZ_UGQF01000001.1"/>
</dbReference>
<accession>A0A378QMF5</accession>
<dbReference type="AlphaFoldDB" id="A0A378QMF5"/>
<dbReference type="Proteomes" id="UP000254618">
    <property type="component" value="Unassembled WGS sequence"/>
</dbReference>
<gene>
    <name evidence="1" type="ORF">B5J93_04300</name>
    <name evidence="2" type="ORF">NCTC11012_00110</name>
</gene>
<reference evidence="1 3" key="1">
    <citation type="submission" date="2017-03" db="EMBL/GenBank/DDBJ databases">
        <title>Draft genome sequence of Moraxella equi CCUG 4950T type strain.</title>
        <authorList>
            <person name="Salva-Serra F."/>
            <person name="Engstrom-Jakobsson H."/>
            <person name="Thorell K."/>
            <person name="Jaen-Luchoro D."/>
            <person name="Gonzales-Siles L."/>
            <person name="Karlsson R."/>
            <person name="Yazdan S."/>
            <person name="Boulund F."/>
            <person name="Johnning A."/>
            <person name="Engstrand L."/>
            <person name="Kristiansson E."/>
            <person name="Moore E."/>
        </authorList>
    </citation>
    <scope>NUCLEOTIDE SEQUENCE [LARGE SCALE GENOMIC DNA]</scope>
    <source>
        <strain evidence="1 3">CCUG 4950</strain>
    </source>
</reference>
<evidence type="ECO:0000313" key="4">
    <source>
        <dbReference type="Proteomes" id="UP000254618"/>
    </source>
</evidence>
<dbReference type="EMBL" id="UGQF01000001">
    <property type="protein sequence ID" value="STZ01891.1"/>
    <property type="molecule type" value="Genomic_DNA"/>
</dbReference>
<dbReference type="Gene3D" id="2.150.10.10">
    <property type="entry name" value="Serralysin-like metalloprotease, C-terminal"/>
    <property type="match status" value="1"/>
</dbReference>
<dbReference type="InterPro" id="IPR011049">
    <property type="entry name" value="Serralysin-like_metalloprot_C"/>
</dbReference>
<evidence type="ECO:0000313" key="2">
    <source>
        <dbReference type="EMBL" id="STZ01891.1"/>
    </source>
</evidence>
<dbReference type="SUPFAM" id="SSF101967">
    <property type="entry name" value="Adhesin YadA, collagen-binding domain"/>
    <property type="match status" value="1"/>
</dbReference>
<protein>
    <submittedName>
        <fullName evidence="2">Uncharacterized protein</fullName>
    </submittedName>
</protein>
<reference evidence="2 4" key="2">
    <citation type="submission" date="2018-06" db="EMBL/GenBank/DDBJ databases">
        <authorList>
            <consortium name="Pathogen Informatics"/>
            <person name="Doyle S."/>
        </authorList>
    </citation>
    <scope>NUCLEOTIDE SEQUENCE [LARGE SCALE GENOMIC DNA]</scope>
    <source>
        <strain evidence="2 4">NCTC11012</strain>
    </source>
</reference>
<dbReference type="EMBL" id="MXAP01000043">
    <property type="protein sequence ID" value="OPH39246.1"/>
    <property type="molecule type" value="Genomic_DNA"/>
</dbReference>